<name>F9U648_9GAMM</name>
<dbReference type="InterPro" id="IPR001623">
    <property type="entry name" value="DnaJ_domain"/>
</dbReference>
<feature type="transmembrane region" description="Helical" evidence="3">
    <location>
        <begin position="185"/>
        <end position="206"/>
    </location>
</feature>
<dbReference type="SUPFAM" id="SSF54427">
    <property type="entry name" value="NTF2-like"/>
    <property type="match status" value="1"/>
</dbReference>
<feature type="region of interest" description="Disordered" evidence="2">
    <location>
        <begin position="138"/>
        <end position="163"/>
    </location>
</feature>
<evidence type="ECO:0000256" key="2">
    <source>
        <dbReference type="SAM" id="MobiDB-lite"/>
    </source>
</evidence>
<dbReference type="Gene3D" id="3.10.450.50">
    <property type="match status" value="1"/>
</dbReference>
<evidence type="ECO:0000256" key="1">
    <source>
        <dbReference type="ARBA" id="ARBA00023186"/>
    </source>
</evidence>
<dbReference type="InterPro" id="IPR036869">
    <property type="entry name" value="J_dom_sf"/>
</dbReference>
<evidence type="ECO:0000313" key="6">
    <source>
        <dbReference type="Proteomes" id="UP000005459"/>
    </source>
</evidence>
<feature type="compositionally biased region" description="Pro residues" evidence="2">
    <location>
        <begin position="322"/>
        <end position="337"/>
    </location>
</feature>
<evidence type="ECO:0000256" key="3">
    <source>
        <dbReference type="SAM" id="Phobius"/>
    </source>
</evidence>
<keyword evidence="3" id="KW-1133">Transmembrane helix</keyword>
<evidence type="ECO:0000313" key="5">
    <source>
        <dbReference type="EMBL" id="EGV20621.1"/>
    </source>
</evidence>
<dbReference type="eggNOG" id="COG2214">
    <property type="taxonomic scope" value="Bacteria"/>
</dbReference>
<feature type="compositionally biased region" description="Low complexity" evidence="2">
    <location>
        <begin position="458"/>
        <end position="488"/>
    </location>
</feature>
<dbReference type="RefSeq" id="WP_007191277.1">
    <property type="nucleotide sequence ID" value="NZ_AFWV01000001.1"/>
</dbReference>
<reference evidence="5 6" key="1">
    <citation type="submission" date="2011-06" db="EMBL/GenBank/DDBJ databases">
        <title>The draft genome of Thiocapsa marina 5811.</title>
        <authorList>
            <consortium name="US DOE Joint Genome Institute (JGI-PGF)"/>
            <person name="Lucas S."/>
            <person name="Han J."/>
            <person name="Cheng J.-F."/>
            <person name="Goodwin L."/>
            <person name="Pitluck S."/>
            <person name="Peters L."/>
            <person name="Land M.L."/>
            <person name="Hauser L."/>
            <person name="Vogl K."/>
            <person name="Liu Z."/>
            <person name="Imhoff J."/>
            <person name="Thiel V."/>
            <person name="Frigaard N.-U."/>
            <person name="Bryant D."/>
            <person name="Woyke T.J."/>
        </authorList>
    </citation>
    <scope>NUCLEOTIDE SEQUENCE [LARGE SCALE GENOMIC DNA]</scope>
    <source>
        <strain evidence="5 6">5811</strain>
    </source>
</reference>
<evidence type="ECO:0000259" key="4">
    <source>
        <dbReference type="PROSITE" id="PS50076"/>
    </source>
</evidence>
<keyword evidence="3" id="KW-0472">Membrane</keyword>
<feature type="region of interest" description="Disordered" evidence="2">
    <location>
        <begin position="408"/>
        <end position="501"/>
    </location>
</feature>
<feature type="region of interest" description="Disordered" evidence="2">
    <location>
        <begin position="320"/>
        <end position="351"/>
    </location>
</feature>
<keyword evidence="3" id="KW-0812">Transmembrane</keyword>
<proteinExistence type="predicted"/>
<organism evidence="5 6">
    <name type="scientific">Thiocapsa marina 5811</name>
    <dbReference type="NCBI Taxonomy" id="768671"/>
    <lineage>
        <taxon>Bacteria</taxon>
        <taxon>Pseudomonadati</taxon>
        <taxon>Pseudomonadota</taxon>
        <taxon>Gammaproteobacteria</taxon>
        <taxon>Chromatiales</taxon>
        <taxon>Chromatiaceae</taxon>
        <taxon>Thiocapsa</taxon>
    </lineage>
</organism>
<protein>
    <submittedName>
        <fullName evidence="5">Heat shock protein DnaJ domain protein</fullName>
    </submittedName>
</protein>
<keyword evidence="5" id="KW-0346">Stress response</keyword>
<dbReference type="Proteomes" id="UP000005459">
    <property type="component" value="Unassembled WGS sequence"/>
</dbReference>
<dbReference type="InterPro" id="IPR032710">
    <property type="entry name" value="NTF2-like_dom_sf"/>
</dbReference>
<dbReference type="EMBL" id="AFWV01000001">
    <property type="protein sequence ID" value="EGV20621.1"/>
    <property type="molecule type" value="Genomic_DNA"/>
</dbReference>
<feature type="compositionally biased region" description="Pro residues" evidence="2">
    <location>
        <begin position="287"/>
        <end position="300"/>
    </location>
</feature>
<dbReference type="CDD" id="cd06257">
    <property type="entry name" value="DnaJ"/>
    <property type="match status" value="1"/>
</dbReference>
<dbReference type="AlphaFoldDB" id="F9U648"/>
<keyword evidence="6" id="KW-1185">Reference proteome</keyword>
<dbReference type="OrthoDB" id="5764486at2"/>
<feature type="region of interest" description="Disordered" evidence="2">
    <location>
        <begin position="281"/>
        <end position="300"/>
    </location>
</feature>
<dbReference type="Gene3D" id="1.10.287.110">
    <property type="entry name" value="DnaJ domain"/>
    <property type="match status" value="1"/>
</dbReference>
<keyword evidence="1" id="KW-0143">Chaperone</keyword>
<accession>F9U648</accession>
<gene>
    <name evidence="5" type="ORF">ThimaDRAFT_0399</name>
</gene>
<dbReference type="SUPFAM" id="SSF46565">
    <property type="entry name" value="Chaperone J-domain"/>
    <property type="match status" value="1"/>
</dbReference>
<dbReference type="STRING" id="768671.ThimaDRAFT_0399"/>
<feature type="domain" description="J" evidence="4">
    <location>
        <begin position="77"/>
        <end position="135"/>
    </location>
</feature>
<dbReference type="PROSITE" id="PS50076">
    <property type="entry name" value="DNAJ_2"/>
    <property type="match status" value="1"/>
</dbReference>
<sequence length="613" mass="65892">MIDDWPRHLARTLVSGIATATLEQQLDALLIWLGNPDNPKVAALDEAIARTGLTRLEAARRAYDILDRLLFARPSGSPEQILGLRDTAGVVAAKQRYRCLIQAYHPDRHPARALVHNERTEQINIAYAAFERGASASGPLSTRQTVRARRGRSPKQVDPYPMGAARVNQSFGARLRRYLGGAESFQVRFFVGLILFCALILASLLYPEPSPHRVASAREVTAMPASEARLDGVERPDASSDNAILRLDAPPTAIAPIRAPNPTPPVLVAALADAGTEAINRPTPDAQVPPPAPLVPPGPWPEPIRAPEPALVPERKAVERLPPAPTPPRLRAVPPPALFDQSRSQVASRPDAPALPIRVAPIRPIPALDSGHALGRSPDSSTHEPLVEVDARMRAPSAASVIPPVAMAKTAEHPTSPAVTERVRRADPPASPAAQAPARSKVSADAPVQPLRKRPSAVEETSSAAAVKTPPVTGRVPGPTSTPRRSPVATSETPEIPGCEPTAGVLDRFRSAYNAGALDRLMALYSANAQENETRGRSGIRQLYVRWFDQTSDRRIVFAGTRIRPEGNGRCGARAGFSVSYRDAQGRKIDRTGTIDILFDGRGADARILRIAY</sequence>